<evidence type="ECO:0000256" key="3">
    <source>
        <dbReference type="ARBA" id="ARBA00012438"/>
    </source>
</evidence>
<dbReference type="Pfam" id="PF00072">
    <property type="entry name" value="Response_reg"/>
    <property type="match status" value="1"/>
</dbReference>
<dbReference type="InterPro" id="IPR036641">
    <property type="entry name" value="HPT_dom_sf"/>
</dbReference>
<dbReference type="EMBL" id="CP016170">
    <property type="protein sequence ID" value="ANN68169.1"/>
    <property type="molecule type" value="Genomic_DNA"/>
</dbReference>
<evidence type="ECO:0000256" key="14">
    <source>
        <dbReference type="PROSITE-ProRule" id="PRU00110"/>
    </source>
</evidence>
<keyword evidence="9" id="KW-0418">Kinase</keyword>
<dbReference type="InterPro" id="IPR011006">
    <property type="entry name" value="CheY-like_superfamily"/>
</dbReference>
<dbReference type="PANTHER" id="PTHR43047:SF72">
    <property type="entry name" value="OSMOSENSING HISTIDINE PROTEIN KINASE SLN1"/>
    <property type="match status" value="1"/>
</dbReference>
<dbReference type="Gene3D" id="1.10.287.130">
    <property type="match status" value="1"/>
</dbReference>
<dbReference type="InterPro" id="IPR001789">
    <property type="entry name" value="Sig_transdc_resp-reg_receiver"/>
</dbReference>
<sequence>MLEEQWLLLDPVLGASMLAGTMLAGWNSHLRRQIAKRQRAERALRAAAQSAQSACRAKSDFLAIASHEIRTPLNAVAGMLELGLKEAAAGQDVSDHLRVAHGAAQGLLDLVTDILDLEKMDCGKLELLPQRVNLRALAASVVQVFQGLAGDKGLALRFHAEADADVDLMLDPMRFKQVLSNLLSNAVKFTPSGTITVGVGARRVAPGRSAVSVRVTDTGIGIAKADQRVLFAPYSQAPDGARIHGGSGLGLNIARRLVALMGGTLLLESAAGRGCTVRFGFETECLASPPPHRHTGQPGDTGTTRLQILAVDDHAPSRLLLRKQLEHLGHSVVQAGSGKAAWRLWRAGAYDAVITDCNMADGSGYDLARRIRQDEAARGLGPCAVWAYTASAERDEIGRCLAAGMDGCLFKPLGLVELQRRLCRSPQARGALRPAWRHGLRFDPGAIETVAAGDAAIAGRFLAGLLQTSEDDAATLGLAVSARDHAAARDVLHALNGVARMIGATALADACAGAERRLACDDGPAARLACRAAQEELRLFVDSVRAWVETLPDDRGPPLQA</sequence>
<evidence type="ECO:0000256" key="8">
    <source>
        <dbReference type="ARBA" id="ARBA00022692"/>
    </source>
</evidence>
<evidence type="ECO:0000256" key="15">
    <source>
        <dbReference type="PROSITE-ProRule" id="PRU00169"/>
    </source>
</evidence>
<feature type="modified residue" description="Phosphohistidine" evidence="14">
    <location>
        <position position="493"/>
    </location>
</feature>
<evidence type="ECO:0000259" key="16">
    <source>
        <dbReference type="PROSITE" id="PS50109"/>
    </source>
</evidence>
<feature type="domain" description="Histidine kinase" evidence="16">
    <location>
        <begin position="64"/>
        <end position="285"/>
    </location>
</feature>
<evidence type="ECO:0000256" key="7">
    <source>
        <dbReference type="ARBA" id="ARBA00022679"/>
    </source>
</evidence>
<dbReference type="Proteomes" id="UP000091897">
    <property type="component" value="Chromosome"/>
</dbReference>
<dbReference type="Pfam" id="PF02518">
    <property type="entry name" value="HATPase_c"/>
    <property type="match status" value="1"/>
</dbReference>
<proteinExistence type="predicted"/>
<dbReference type="KEGG" id="bbro:BAU06_19370"/>
<dbReference type="SUPFAM" id="SSF47384">
    <property type="entry name" value="Homodimeric domain of signal transducing histidine kinase"/>
    <property type="match status" value="1"/>
</dbReference>
<evidence type="ECO:0000313" key="21">
    <source>
        <dbReference type="Proteomes" id="UP000091897"/>
    </source>
</evidence>
<protein>
    <recommendedName>
        <fullName evidence="3">histidine kinase</fullName>
        <ecNumber evidence="3">2.7.13.3</ecNumber>
    </recommendedName>
</protein>
<dbReference type="AlphaFoldDB" id="A0A193FM33"/>
<evidence type="ECO:0000256" key="9">
    <source>
        <dbReference type="ARBA" id="ARBA00022777"/>
    </source>
</evidence>
<dbReference type="PROSITE" id="PS50894">
    <property type="entry name" value="HPT"/>
    <property type="match status" value="1"/>
</dbReference>
<evidence type="ECO:0000313" key="20">
    <source>
        <dbReference type="EMBL" id="ANN73302.1"/>
    </source>
</evidence>
<dbReference type="Gene3D" id="3.40.50.2300">
    <property type="match status" value="1"/>
</dbReference>
<dbReference type="SUPFAM" id="SSF47226">
    <property type="entry name" value="Histidine-containing phosphotransfer domain, HPT domain"/>
    <property type="match status" value="1"/>
</dbReference>
<keyword evidence="13" id="KW-0472">Membrane</keyword>
<evidence type="ECO:0000256" key="6">
    <source>
        <dbReference type="ARBA" id="ARBA00022553"/>
    </source>
</evidence>
<dbReference type="SUPFAM" id="SSF55874">
    <property type="entry name" value="ATPase domain of HSP90 chaperone/DNA topoisomerase II/histidine kinase"/>
    <property type="match status" value="1"/>
</dbReference>
<evidence type="ECO:0000313" key="19">
    <source>
        <dbReference type="EMBL" id="ANN68169.1"/>
    </source>
</evidence>
<evidence type="ECO:0000256" key="10">
    <source>
        <dbReference type="ARBA" id="ARBA00022840"/>
    </source>
</evidence>
<evidence type="ECO:0000256" key="4">
    <source>
        <dbReference type="ARBA" id="ARBA00022475"/>
    </source>
</evidence>
<dbReference type="EC" id="2.7.13.3" evidence="3"/>
<dbReference type="CDD" id="cd00082">
    <property type="entry name" value="HisKA"/>
    <property type="match status" value="1"/>
</dbReference>
<gene>
    <name evidence="19" type="ORF">BAU06_19370</name>
    <name evidence="20" type="ORF">BAU08_19870</name>
</gene>
<evidence type="ECO:0000313" key="22">
    <source>
        <dbReference type="Proteomes" id="UP000092213"/>
    </source>
</evidence>
<evidence type="ECO:0000256" key="12">
    <source>
        <dbReference type="ARBA" id="ARBA00023012"/>
    </source>
</evidence>
<dbReference type="InterPro" id="IPR003661">
    <property type="entry name" value="HisK_dim/P_dom"/>
</dbReference>
<keyword evidence="21" id="KW-1185">Reference proteome</keyword>
<dbReference type="InterPro" id="IPR004358">
    <property type="entry name" value="Sig_transdc_His_kin-like_C"/>
</dbReference>
<feature type="domain" description="Response regulatory" evidence="17">
    <location>
        <begin position="307"/>
        <end position="426"/>
    </location>
</feature>
<feature type="domain" description="HPt" evidence="18">
    <location>
        <begin position="454"/>
        <end position="554"/>
    </location>
</feature>
<dbReference type="PROSITE" id="PS50109">
    <property type="entry name" value="HIS_KIN"/>
    <property type="match status" value="1"/>
</dbReference>
<dbReference type="CDD" id="cd16922">
    <property type="entry name" value="HATPase_EvgS-ArcB-TorS-like"/>
    <property type="match status" value="1"/>
</dbReference>
<keyword evidence="12" id="KW-0902">Two-component regulatory system</keyword>
<dbReference type="Proteomes" id="UP000092213">
    <property type="component" value="Chromosome"/>
</dbReference>
<dbReference type="InterPro" id="IPR036097">
    <property type="entry name" value="HisK_dim/P_sf"/>
</dbReference>
<keyword evidence="7" id="KW-0808">Transferase</keyword>
<keyword evidence="4" id="KW-1003">Cell membrane</keyword>
<evidence type="ECO:0000259" key="17">
    <source>
        <dbReference type="PROSITE" id="PS50110"/>
    </source>
</evidence>
<keyword evidence="10" id="KW-0547">Nucleotide-binding</keyword>
<evidence type="ECO:0000259" key="18">
    <source>
        <dbReference type="PROSITE" id="PS50894"/>
    </source>
</evidence>
<dbReference type="InterPro" id="IPR008207">
    <property type="entry name" value="Sig_transdc_His_kin_Hpt_dom"/>
</dbReference>
<comment type="catalytic activity">
    <reaction evidence="1">
        <text>ATP + protein L-histidine = ADP + protein N-phospho-L-histidine.</text>
        <dbReference type="EC" id="2.7.13.3"/>
    </reaction>
</comment>
<evidence type="ECO:0000256" key="13">
    <source>
        <dbReference type="ARBA" id="ARBA00023136"/>
    </source>
</evidence>
<dbReference type="SMART" id="SM00448">
    <property type="entry name" value="REC"/>
    <property type="match status" value="1"/>
</dbReference>
<dbReference type="Pfam" id="PF00512">
    <property type="entry name" value="HisKA"/>
    <property type="match status" value="1"/>
</dbReference>
<name>A0A193FM33_9BORD</name>
<dbReference type="InterPro" id="IPR003594">
    <property type="entry name" value="HATPase_dom"/>
</dbReference>
<reference evidence="21 22" key="1">
    <citation type="submission" date="2016-06" db="EMBL/GenBank/DDBJ databases">
        <title>Complete genome sequences of Bordetella bronchialis and Bordetella flabilis.</title>
        <authorList>
            <person name="LiPuma J.J."/>
            <person name="Spilker T."/>
        </authorList>
    </citation>
    <scope>NUCLEOTIDE SEQUENCE [LARGE SCALE GENOMIC DNA]</scope>
    <source>
        <strain evidence="20 22">AU17976</strain>
        <strain evidence="19 21">AU3182</strain>
    </source>
</reference>
<evidence type="ECO:0000256" key="11">
    <source>
        <dbReference type="ARBA" id="ARBA00022989"/>
    </source>
</evidence>
<organism evidence="20 22">
    <name type="scientific">Bordetella bronchialis</name>
    <dbReference type="NCBI Taxonomy" id="463025"/>
    <lineage>
        <taxon>Bacteria</taxon>
        <taxon>Pseudomonadati</taxon>
        <taxon>Pseudomonadota</taxon>
        <taxon>Betaproteobacteria</taxon>
        <taxon>Burkholderiales</taxon>
        <taxon>Alcaligenaceae</taxon>
        <taxon>Bordetella</taxon>
    </lineage>
</organism>
<keyword evidence="10" id="KW-0067">ATP-binding</keyword>
<dbReference type="GO" id="GO:0009927">
    <property type="term" value="F:histidine phosphotransfer kinase activity"/>
    <property type="evidence" value="ECO:0007669"/>
    <property type="project" value="TreeGrafter"/>
</dbReference>
<dbReference type="SUPFAM" id="SSF52172">
    <property type="entry name" value="CheY-like"/>
    <property type="match status" value="1"/>
</dbReference>
<dbReference type="InterPro" id="IPR036890">
    <property type="entry name" value="HATPase_C_sf"/>
</dbReference>
<dbReference type="PROSITE" id="PS50110">
    <property type="entry name" value="RESPONSE_REGULATORY"/>
    <property type="match status" value="1"/>
</dbReference>
<dbReference type="GO" id="GO:0005886">
    <property type="term" value="C:plasma membrane"/>
    <property type="evidence" value="ECO:0007669"/>
    <property type="project" value="UniProtKB-SubCell"/>
</dbReference>
<evidence type="ECO:0000256" key="5">
    <source>
        <dbReference type="ARBA" id="ARBA00022519"/>
    </source>
</evidence>
<dbReference type="SMART" id="SM00387">
    <property type="entry name" value="HATPase_c"/>
    <property type="match status" value="1"/>
</dbReference>
<keyword evidence="8" id="KW-0812">Transmembrane</keyword>
<dbReference type="GO" id="GO:0000155">
    <property type="term" value="F:phosphorelay sensor kinase activity"/>
    <property type="evidence" value="ECO:0007669"/>
    <property type="project" value="InterPro"/>
</dbReference>
<dbReference type="CDD" id="cd17546">
    <property type="entry name" value="REC_hyHK_CKI1_RcsC-like"/>
    <property type="match status" value="1"/>
</dbReference>
<dbReference type="STRING" id="463025.BAU08_19870"/>
<dbReference type="Gene3D" id="3.30.565.10">
    <property type="entry name" value="Histidine kinase-like ATPase, C-terminal domain"/>
    <property type="match status" value="1"/>
</dbReference>
<evidence type="ECO:0000256" key="2">
    <source>
        <dbReference type="ARBA" id="ARBA00004429"/>
    </source>
</evidence>
<dbReference type="InterPro" id="IPR005467">
    <property type="entry name" value="His_kinase_dom"/>
</dbReference>
<dbReference type="Pfam" id="PF01627">
    <property type="entry name" value="Hpt"/>
    <property type="match status" value="1"/>
</dbReference>
<dbReference type="PANTHER" id="PTHR43047">
    <property type="entry name" value="TWO-COMPONENT HISTIDINE PROTEIN KINASE"/>
    <property type="match status" value="1"/>
</dbReference>
<dbReference type="EMBL" id="CP016171">
    <property type="protein sequence ID" value="ANN73302.1"/>
    <property type="molecule type" value="Genomic_DNA"/>
</dbReference>
<keyword evidence="5" id="KW-0997">Cell inner membrane</keyword>
<evidence type="ECO:0000256" key="1">
    <source>
        <dbReference type="ARBA" id="ARBA00000085"/>
    </source>
</evidence>
<keyword evidence="6 15" id="KW-0597">Phosphoprotein</keyword>
<dbReference type="Gene3D" id="1.20.120.160">
    <property type="entry name" value="HPT domain"/>
    <property type="match status" value="1"/>
</dbReference>
<dbReference type="SMART" id="SM00388">
    <property type="entry name" value="HisKA"/>
    <property type="match status" value="1"/>
</dbReference>
<comment type="subcellular location">
    <subcellularLocation>
        <location evidence="2">Cell inner membrane</location>
        <topology evidence="2">Multi-pass membrane protein</topology>
    </subcellularLocation>
</comment>
<feature type="modified residue" description="4-aspartylphosphate" evidence="15">
    <location>
        <position position="356"/>
    </location>
</feature>
<accession>A0A193FM33</accession>
<keyword evidence="11" id="KW-1133">Transmembrane helix</keyword>
<dbReference type="PRINTS" id="PR00344">
    <property type="entry name" value="BCTRLSENSOR"/>
</dbReference>